<reference evidence="2" key="1">
    <citation type="submission" date="2023-03" db="EMBL/GenBank/DDBJ databases">
        <title>Massive genome expansion in bonnet fungi (Mycena s.s.) driven by repeated elements and novel gene families across ecological guilds.</title>
        <authorList>
            <consortium name="Lawrence Berkeley National Laboratory"/>
            <person name="Harder C.B."/>
            <person name="Miyauchi S."/>
            <person name="Viragh M."/>
            <person name="Kuo A."/>
            <person name="Thoen E."/>
            <person name="Andreopoulos B."/>
            <person name="Lu D."/>
            <person name="Skrede I."/>
            <person name="Drula E."/>
            <person name="Henrissat B."/>
            <person name="Morin E."/>
            <person name="Kohler A."/>
            <person name="Barry K."/>
            <person name="LaButti K."/>
            <person name="Morin E."/>
            <person name="Salamov A."/>
            <person name="Lipzen A."/>
            <person name="Mereny Z."/>
            <person name="Hegedus B."/>
            <person name="Baldrian P."/>
            <person name="Stursova M."/>
            <person name="Weitz H."/>
            <person name="Taylor A."/>
            <person name="Grigoriev I.V."/>
            <person name="Nagy L.G."/>
            <person name="Martin F."/>
            <person name="Kauserud H."/>
        </authorList>
    </citation>
    <scope>NUCLEOTIDE SEQUENCE</scope>
    <source>
        <strain evidence="2">CBHHK173m</strain>
    </source>
</reference>
<proteinExistence type="predicted"/>
<sequence>SHEAPCEAPASNARGSAPRALLDPDRFPSLNGGRAAAWLPSNAAHAEPAANARGRRACAAFNQQPSRCVQVNQRLCGRETTHLRSVHAESRALERLRCPAPLWCAVQVLMLQITSGLDSQVERVVGGLGSTRARARASDSCSTPLPLRSAARADLLNSAGSCLRSAPRSGCPRFRAPPVPCSMPQSPLAQPERELSRRRPHTQSHPRMRGTSCVRGVRQQPSRCRELRTCAPCPPYPACAVHQLASRSLRAVPLHLRRAEQVRRSQMVVAVK</sequence>
<evidence type="ECO:0000313" key="3">
    <source>
        <dbReference type="Proteomes" id="UP001222325"/>
    </source>
</evidence>
<dbReference type="EMBL" id="JARJCN010000006">
    <property type="protein sequence ID" value="KAJ7100049.1"/>
    <property type="molecule type" value="Genomic_DNA"/>
</dbReference>
<gene>
    <name evidence="2" type="ORF">B0H15DRAFT_818523</name>
</gene>
<evidence type="ECO:0000313" key="2">
    <source>
        <dbReference type="EMBL" id="KAJ7100049.1"/>
    </source>
</evidence>
<feature type="region of interest" description="Disordered" evidence="1">
    <location>
        <begin position="181"/>
        <end position="214"/>
    </location>
</feature>
<dbReference type="AlphaFoldDB" id="A0AAD6UKN4"/>
<accession>A0AAD6UKN4</accession>
<name>A0AAD6UKN4_9AGAR</name>
<evidence type="ECO:0000256" key="1">
    <source>
        <dbReference type="SAM" id="MobiDB-lite"/>
    </source>
</evidence>
<protein>
    <submittedName>
        <fullName evidence="2">Uncharacterized protein</fullName>
    </submittedName>
</protein>
<comment type="caution">
    <text evidence="2">The sequence shown here is derived from an EMBL/GenBank/DDBJ whole genome shotgun (WGS) entry which is preliminary data.</text>
</comment>
<dbReference type="Proteomes" id="UP001222325">
    <property type="component" value="Unassembled WGS sequence"/>
</dbReference>
<feature type="compositionally biased region" description="Basic residues" evidence="1">
    <location>
        <begin position="198"/>
        <end position="208"/>
    </location>
</feature>
<keyword evidence="3" id="KW-1185">Reference proteome</keyword>
<feature type="region of interest" description="Disordered" evidence="1">
    <location>
        <begin position="1"/>
        <end position="21"/>
    </location>
</feature>
<feature type="non-terminal residue" evidence="2">
    <location>
        <position position="272"/>
    </location>
</feature>
<organism evidence="2 3">
    <name type="scientific">Mycena belliarum</name>
    <dbReference type="NCBI Taxonomy" id="1033014"/>
    <lineage>
        <taxon>Eukaryota</taxon>
        <taxon>Fungi</taxon>
        <taxon>Dikarya</taxon>
        <taxon>Basidiomycota</taxon>
        <taxon>Agaricomycotina</taxon>
        <taxon>Agaricomycetes</taxon>
        <taxon>Agaricomycetidae</taxon>
        <taxon>Agaricales</taxon>
        <taxon>Marasmiineae</taxon>
        <taxon>Mycenaceae</taxon>
        <taxon>Mycena</taxon>
    </lineage>
</organism>